<dbReference type="Pfam" id="PF00571">
    <property type="entry name" value="CBS"/>
    <property type="match status" value="2"/>
</dbReference>
<protein>
    <submittedName>
        <fullName evidence="4">CBS domain-containing protein</fullName>
    </submittedName>
</protein>
<name>A0ABS4VW52_9PSEU</name>
<evidence type="ECO:0000256" key="1">
    <source>
        <dbReference type="ARBA" id="ARBA00023122"/>
    </source>
</evidence>
<feature type="domain" description="CBS" evidence="3">
    <location>
        <begin position="78"/>
        <end position="134"/>
    </location>
</feature>
<dbReference type="PROSITE" id="PS51371">
    <property type="entry name" value="CBS"/>
    <property type="match status" value="2"/>
</dbReference>
<evidence type="ECO:0000313" key="4">
    <source>
        <dbReference type="EMBL" id="MBP2368158.1"/>
    </source>
</evidence>
<evidence type="ECO:0000313" key="5">
    <source>
        <dbReference type="Proteomes" id="UP001519295"/>
    </source>
</evidence>
<dbReference type="InterPro" id="IPR051257">
    <property type="entry name" value="Diverse_CBS-Domain"/>
</dbReference>
<gene>
    <name evidence="4" type="ORF">JOF36_003854</name>
</gene>
<comment type="caution">
    <text evidence="4">The sequence shown here is derived from an EMBL/GenBank/DDBJ whole genome shotgun (WGS) entry which is preliminary data.</text>
</comment>
<organism evidence="4 5">
    <name type="scientific">Pseudonocardia parietis</name>
    <dbReference type="NCBI Taxonomy" id="570936"/>
    <lineage>
        <taxon>Bacteria</taxon>
        <taxon>Bacillati</taxon>
        <taxon>Actinomycetota</taxon>
        <taxon>Actinomycetes</taxon>
        <taxon>Pseudonocardiales</taxon>
        <taxon>Pseudonocardiaceae</taxon>
        <taxon>Pseudonocardia</taxon>
    </lineage>
</organism>
<evidence type="ECO:0000259" key="3">
    <source>
        <dbReference type="PROSITE" id="PS51371"/>
    </source>
</evidence>
<feature type="domain" description="CBS" evidence="3">
    <location>
        <begin position="7"/>
        <end position="65"/>
    </location>
</feature>
<evidence type="ECO:0000256" key="2">
    <source>
        <dbReference type="PROSITE-ProRule" id="PRU00703"/>
    </source>
</evidence>
<keyword evidence="1 2" id="KW-0129">CBS domain</keyword>
<dbReference type="Gene3D" id="3.10.580.10">
    <property type="entry name" value="CBS-domain"/>
    <property type="match status" value="1"/>
</dbReference>
<dbReference type="PANTHER" id="PTHR43080:SF2">
    <property type="entry name" value="CBS DOMAIN-CONTAINING PROTEIN"/>
    <property type="match status" value="1"/>
</dbReference>
<dbReference type="CDD" id="cd02205">
    <property type="entry name" value="CBS_pair_SF"/>
    <property type="match status" value="1"/>
</dbReference>
<dbReference type="PANTHER" id="PTHR43080">
    <property type="entry name" value="CBS DOMAIN-CONTAINING PROTEIN CBSX3, MITOCHONDRIAL"/>
    <property type="match status" value="1"/>
</dbReference>
<proteinExistence type="predicted"/>
<dbReference type="RefSeq" id="WP_210028489.1">
    <property type="nucleotide sequence ID" value="NZ_JAGINU010000001.1"/>
</dbReference>
<accession>A0ABS4VW52</accession>
<dbReference type="SMART" id="SM00116">
    <property type="entry name" value="CBS"/>
    <property type="match status" value="2"/>
</dbReference>
<dbReference type="InterPro" id="IPR046342">
    <property type="entry name" value="CBS_dom_sf"/>
</dbReference>
<dbReference type="SUPFAM" id="SSF54631">
    <property type="entry name" value="CBS-domain pair"/>
    <property type="match status" value="1"/>
</dbReference>
<reference evidence="4 5" key="1">
    <citation type="submission" date="2021-03" db="EMBL/GenBank/DDBJ databases">
        <title>Sequencing the genomes of 1000 actinobacteria strains.</title>
        <authorList>
            <person name="Klenk H.-P."/>
        </authorList>
    </citation>
    <scope>NUCLEOTIDE SEQUENCE [LARGE SCALE GENOMIC DNA]</scope>
    <source>
        <strain evidence="4 5">DSM 45256</strain>
    </source>
</reference>
<sequence>MRAADVMTAPAVTVPAATPVPTAAALLASHGFTAAPVLDGEGHLIGIVTEADLARNRIRPEGWPEQGAGLPGTVGEVMTRAPLAMRPEDDLADVVTLMLDAPIRSVPIVDDGVVVGVVTRRDVLRVVARGELTSAEVRARRPLPTRSGGSR</sequence>
<dbReference type="EMBL" id="JAGINU010000001">
    <property type="protein sequence ID" value="MBP2368158.1"/>
    <property type="molecule type" value="Genomic_DNA"/>
</dbReference>
<dbReference type="Proteomes" id="UP001519295">
    <property type="component" value="Unassembled WGS sequence"/>
</dbReference>
<keyword evidence="5" id="KW-1185">Reference proteome</keyword>
<dbReference type="InterPro" id="IPR000644">
    <property type="entry name" value="CBS_dom"/>
</dbReference>